<dbReference type="GeneID" id="16548046"/>
<dbReference type="OrthoDB" id="26719at10239"/>
<dbReference type="Proteomes" id="UP000015551">
    <property type="component" value="Segment"/>
</dbReference>
<evidence type="ECO:0000313" key="2">
    <source>
        <dbReference type="Proteomes" id="UP000015551"/>
    </source>
</evidence>
<proteinExistence type="predicted"/>
<dbReference type="RefSeq" id="YP_008408734.1">
    <property type="nucleotide sequence ID" value="NC_022052.1"/>
</dbReference>
<sequence>MPTISITPNGVQFPIPDCDAEVFYDPKTRTLVIEGLTEDDKVVHRTATDLNSYHQSVIIRLA</sequence>
<name>S5XYD4_9CAUD</name>
<accession>S5XYD4</accession>
<gene>
    <name evidence="1" type="primary">78</name>
    <name evidence="1" type="ORF">PBI_WHIRLWIND_78</name>
</gene>
<organism evidence="1 2">
    <name type="scientific">Mycobacterium phage Whirlwind</name>
    <dbReference type="NCBI Taxonomy" id="1340826"/>
    <lineage>
        <taxon>Viruses</taxon>
        <taxon>Duplodnaviria</taxon>
        <taxon>Heunggongvirae</taxon>
        <taxon>Uroviricota</taxon>
        <taxon>Caudoviricetes</taxon>
        <taxon>Vilmaviridae</taxon>
        <taxon>Lclasvirinae</taxon>
        <taxon>Lumosvirus</taxon>
        <taxon>Lumosvirus whirlwind</taxon>
    </lineage>
</organism>
<evidence type="ECO:0000313" key="1">
    <source>
        <dbReference type="EMBL" id="AGT12684.1"/>
    </source>
</evidence>
<keyword evidence="2" id="KW-1185">Reference proteome</keyword>
<protein>
    <submittedName>
        <fullName evidence="1">Uncharacterized protein</fullName>
    </submittedName>
</protein>
<reference evidence="1 2" key="1">
    <citation type="submission" date="2013-05" db="EMBL/GenBank/DDBJ databases">
        <authorList>
            <person name="Williams P.R."/>
            <person name="Bowman C.A."/>
            <person name="Russell D.A."/>
            <person name="Jacobs-Sera D."/>
            <person name="Hendrix R.W."/>
            <person name="Hatfull G.F."/>
        </authorList>
    </citation>
    <scope>NUCLEOTIDE SEQUENCE [LARGE SCALE GENOMIC DNA]</scope>
</reference>
<dbReference type="EMBL" id="KF024725">
    <property type="protein sequence ID" value="AGT12684.1"/>
    <property type="molecule type" value="Genomic_DNA"/>
</dbReference>
<dbReference type="KEGG" id="vg:16548046"/>